<proteinExistence type="predicted"/>
<dbReference type="EMBL" id="BART01033453">
    <property type="protein sequence ID" value="GAH07551.1"/>
    <property type="molecule type" value="Genomic_DNA"/>
</dbReference>
<evidence type="ECO:0008006" key="2">
    <source>
        <dbReference type="Google" id="ProtNLM"/>
    </source>
</evidence>
<reference evidence="1" key="1">
    <citation type="journal article" date="2014" name="Front. Microbiol.">
        <title>High frequency of phylogenetically diverse reductive dehalogenase-homologous genes in deep subseafloor sedimentary metagenomes.</title>
        <authorList>
            <person name="Kawai M."/>
            <person name="Futagami T."/>
            <person name="Toyoda A."/>
            <person name="Takaki Y."/>
            <person name="Nishi S."/>
            <person name="Hori S."/>
            <person name="Arai W."/>
            <person name="Tsubouchi T."/>
            <person name="Morono Y."/>
            <person name="Uchiyama I."/>
            <person name="Ito T."/>
            <person name="Fujiyama A."/>
            <person name="Inagaki F."/>
            <person name="Takami H."/>
        </authorList>
    </citation>
    <scope>NUCLEOTIDE SEQUENCE</scope>
    <source>
        <strain evidence="1">Expedition CK06-06</strain>
    </source>
</reference>
<dbReference type="SUPFAM" id="SSF55920">
    <property type="entry name" value="Creatinase/aminopeptidase"/>
    <property type="match status" value="1"/>
</dbReference>
<comment type="caution">
    <text evidence="1">The sequence shown here is derived from an EMBL/GenBank/DDBJ whole genome shotgun (WGS) entry which is preliminary data.</text>
</comment>
<protein>
    <recommendedName>
        <fullName evidence="2">Peptidase M24 domain-containing protein</fullName>
    </recommendedName>
</protein>
<sequence length="205" mass="22632">TKGEKALFVPRLEVEHAQANAVVDRVDQYVEYPFEPHPLNKLQDIIEDMGIRQQYAADQDGYPWILGYKGPSLSELLGEKPLGIATFIEGQMAIKSQSEVNLIKESVKWGNLAHTLLQRYTHPGLTETDVSLRASMEATLCMLDTIGPIYRAQSPFSDGASVGYRGQIGRNAAIPHAMASNIIFQERDVLVTGASAPVWGYNSEL</sequence>
<organism evidence="1">
    <name type="scientific">marine sediment metagenome</name>
    <dbReference type="NCBI Taxonomy" id="412755"/>
    <lineage>
        <taxon>unclassified sequences</taxon>
        <taxon>metagenomes</taxon>
        <taxon>ecological metagenomes</taxon>
    </lineage>
</organism>
<dbReference type="AlphaFoldDB" id="X1CGY1"/>
<feature type="non-terminal residue" evidence="1">
    <location>
        <position position="1"/>
    </location>
</feature>
<accession>X1CGY1</accession>
<name>X1CGY1_9ZZZZ</name>
<evidence type="ECO:0000313" key="1">
    <source>
        <dbReference type="EMBL" id="GAH07551.1"/>
    </source>
</evidence>
<gene>
    <name evidence="1" type="ORF">S01H4_57482</name>
</gene>
<dbReference type="Gene3D" id="3.90.230.10">
    <property type="entry name" value="Creatinase/methionine aminopeptidase superfamily"/>
    <property type="match status" value="1"/>
</dbReference>
<dbReference type="InterPro" id="IPR036005">
    <property type="entry name" value="Creatinase/aminopeptidase-like"/>
</dbReference>